<feature type="repeat" description="WD" evidence="3">
    <location>
        <begin position="1024"/>
        <end position="1065"/>
    </location>
</feature>
<dbReference type="Gene3D" id="6.10.140.1070">
    <property type="match status" value="1"/>
</dbReference>
<dbReference type="InterPro" id="IPR015943">
    <property type="entry name" value="WD40/YVTN_repeat-like_dom_sf"/>
</dbReference>
<dbReference type="SUPFAM" id="SSF81271">
    <property type="entry name" value="TGS-like"/>
    <property type="match status" value="1"/>
</dbReference>
<dbReference type="InterPro" id="IPR031167">
    <property type="entry name" value="G_OBG"/>
</dbReference>
<dbReference type="PANTHER" id="PTHR43127">
    <property type="entry name" value="DEVELOPMENTALLY-REGULATED GTP-BINDING PROTEIN 2"/>
    <property type="match status" value="1"/>
</dbReference>
<dbReference type="EMBL" id="CAXAMM010041140">
    <property type="protein sequence ID" value="CAK9097590.1"/>
    <property type="molecule type" value="Genomic_DNA"/>
</dbReference>
<dbReference type="Pfam" id="PF16897">
    <property type="entry name" value="MMR_HSR1_Xtn"/>
    <property type="match status" value="1"/>
</dbReference>
<keyword evidence="2" id="KW-0342">GTP-binding</keyword>
<dbReference type="InterPro" id="IPR012675">
    <property type="entry name" value="Beta-grasp_dom_sf"/>
</dbReference>
<dbReference type="PROSITE" id="PS51710">
    <property type="entry name" value="G_OBG"/>
    <property type="match status" value="1"/>
</dbReference>
<dbReference type="CDD" id="cd01896">
    <property type="entry name" value="DRG"/>
    <property type="match status" value="1"/>
</dbReference>
<dbReference type="InterPro" id="IPR045001">
    <property type="entry name" value="DRG"/>
</dbReference>
<dbReference type="SMART" id="SM00320">
    <property type="entry name" value="WD40"/>
    <property type="match status" value="6"/>
</dbReference>
<protein>
    <submittedName>
        <fullName evidence="5">Developmentally-regulated G-protein 2 (AtDRG2) (Developmentally-regulated G-protein 2B) (AtDRG2b)</fullName>
    </submittedName>
</protein>
<evidence type="ECO:0000259" key="4">
    <source>
        <dbReference type="PROSITE" id="PS51710"/>
    </source>
</evidence>
<dbReference type="NCBIfam" id="TIGR00231">
    <property type="entry name" value="small_GTP"/>
    <property type="match status" value="1"/>
</dbReference>
<evidence type="ECO:0000256" key="3">
    <source>
        <dbReference type="PROSITE-ProRule" id="PRU00221"/>
    </source>
</evidence>
<evidence type="ECO:0000256" key="1">
    <source>
        <dbReference type="ARBA" id="ARBA00022741"/>
    </source>
</evidence>
<reference evidence="5 6" key="1">
    <citation type="submission" date="2024-02" db="EMBL/GenBank/DDBJ databases">
        <authorList>
            <person name="Chen Y."/>
            <person name="Shah S."/>
            <person name="Dougan E. K."/>
            <person name="Thang M."/>
            <person name="Chan C."/>
        </authorList>
    </citation>
    <scope>NUCLEOTIDE SEQUENCE [LARGE SCALE GENOMIC DNA]</scope>
</reference>
<feature type="domain" description="OBG-type G" evidence="4">
    <location>
        <begin position="64"/>
        <end position="293"/>
    </location>
</feature>
<evidence type="ECO:0000256" key="2">
    <source>
        <dbReference type="ARBA" id="ARBA00023134"/>
    </source>
</evidence>
<dbReference type="Gene3D" id="3.40.50.300">
    <property type="entry name" value="P-loop containing nucleotide triphosphate hydrolases"/>
    <property type="match status" value="1"/>
</dbReference>
<dbReference type="InterPro" id="IPR031662">
    <property type="entry name" value="GTP-binding_2"/>
</dbReference>
<name>A0ABP0RAI4_9DINO</name>
<dbReference type="Proteomes" id="UP001642464">
    <property type="component" value="Unassembled WGS sequence"/>
</dbReference>
<organism evidence="5 6">
    <name type="scientific">Durusdinium trenchii</name>
    <dbReference type="NCBI Taxonomy" id="1381693"/>
    <lineage>
        <taxon>Eukaryota</taxon>
        <taxon>Sar</taxon>
        <taxon>Alveolata</taxon>
        <taxon>Dinophyceae</taxon>
        <taxon>Suessiales</taxon>
        <taxon>Symbiodiniaceae</taxon>
        <taxon>Durusdinium</taxon>
    </lineage>
</organism>
<evidence type="ECO:0000313" key="6">
    <source>
        <dbReference type="Proteomes" id="UP001642464"/>
    </source>
</evidence>
<dbReference type="Gene3D" id="2.130.10.10">
    <property type="entry name" value="YVTN repeat-like/Quinoprotein amine dehydrogenase"/>
    <property type="match status" value="2"/>
</dbReference>
<comment type="caution">
    <text evidence="5">The sequence shown here is derived from an EMBL/GenBank/DDBJ whole genome shotgun (WGS) entry which is preliminary data.</text>
</comment>
<evidence type="ECO:0000313" key="5">
    <source>
        <dbReference type="EMBL" id="CAK9097590.1"/>
    </source>
</evidence>
<dbReference type="Gene3D" id="3.10.20.30">
    <property type="match status" value="1"/>
</dbReference>
<keyword evidence="1" id="KW-0547">Nucleotide-binding</keyword>
<dbReference type="Pfam" id="PF02824">
    <property type="entry name" value="TGS"/>
    <property type="match status" value="1"/>
</dbReference>
<keyword evidence="3" id="KW-0853">WD repeat</keyword>
<dbReference type="InterPro" id="IPR005225">
    <property type="entry name" value="Small_GTP-bd"/>
</dbReference>
<keyword evidence="6" id="KW-1185">Reference proteome</keyword>
<dbReference type="InterPro" id="IPR012676">
    <property type="entry name" value="TGS-like"/>
</dbReference>
<dbReference type="InterPro" id="IPR027417">
    <property type="entry name" value="P-loop_NTPase"/>
</dbReference>
<dbReference type="SUPFAM" id="SSF50978">
    <property type="entry name" value="WD40 repeat-like"/>
    <property type="match status" value="1"/>
</dbReference>
<dbReference type="PROSITE" id="PS50082">
    <property type="entry name" value="WD_REPEATS_2"/>
    <property type="match status" value="1"/>
</dbReference>
<accession>A0ABP0RAI4</accession>
<dbReference type="PRINTS" id="PR00326">
    <property type="entry name" value="GTP1OBG"/>
</dbReference>
<dbReference type="InterPro" id="IPR001680">
    <property type="entry name" value="WD40_rpt"/>
</dbReference>
<dbReference type="InterPro" id="IPR004095">
    <property type="entry name" value="TGS"/>
</dbReference>
<gene>
    <name evidence="5" type="ORF">SCF082_LOCUS45777</name>
</gene>
<proteinExistence type="predicted"/>
<dbReference type="InterPro" id="IPR036322">
    <property type="entry name" value="WD40_repeat_dom_sf"/>
</dbReference>
<dbReference type="Pfam" id="PF01926">
    <property type="entry name" value="MMR_HSR1"/>
    <property type="match status" value="1"/>
</dbReference>
<dbReference type="InterPro" id="IPR006073">
    <property type="entry name" value="GTP-bd"/>
</dbReference>
<sequence>MPPLLEKIATLELEISRTQKNKATAKHLGDLKAKLCAARRELFSPEKSGGGKSKGFEVQRFGDSRVALIGFPSVGKSSLLTALTGVQSEVAAYEFTTLTCIPGVINYNDCKIQLLDLPGIISGAAQGKGRGRQVIATARSADMILMILDATKDDAQRQMLTKELNDVGIRLNKERPKISVTKTKAGGFKFNAICTLTELSSEVCFSILREYKMFNVDVVVHEDASIDDFIDVLEETGTAPRQYCKCIYVYNKIDLLNVSQVDELARQPYSVVVSVSKEFNLDGLLERIWQELDLRRVYTKKKGHFPDFTDPIVLTCQRGNKTFTVENAVGLLHKSLLDEFKSALVWGCSVRASPQVCGLKHELQDEDVMQITKLTAAEKIKKMHGKKTGTTLAGGNTQVDPSGKKDGRFLRGFQPAPSHVAPGRAMRLFIRALGGETLPLEANSVRRCPTGCRNPCRMKCLLGCFADHGTDCMMDMEEEPLEPVVPELQPLEPNPEELGTVKNGCHRTWYWGPCSALVIFSLIAFIAFSGKTSSELAVSEGLEDLTGLSSTTSCSAVDCKGNFARHGSAVRCDGKATSQKCINTCCTREIKCSRLGAGFCGGVGAGFSRRVITFLDEGQERLLSGTMSKNNLPSRPLPYAICAEEMYLRQLRGEQCCYDKEEYCGWGPNAYTRACRKCKDTLTYCEEKLGISRSSVTRDEWNRIVMRKVEQGKLVPGCEEDHYLRCEDTKLKFSLTTVFPFHKTAEGVSANTVAVLPGGTEAISGGNDGTVWDWRIADGKPLKNFTEDTNPILQVAPFNDATYFCSVSQEQAIVWLLQLRDGLEVPGRTELPQDDRKHKKTAPGNTACIGLNTWETAVVGQNNSFVVIWHWKADASMTVPVDPELQWIQQIRTDAGYHQWPKWDKSSQLMDAFIRWRRHIFGLDRDYDRRLKEVNMSELMNSKAPITPESDARQLRRSVSPWPNYFSNIRWGDVPHWYYEPDNGWGKVISLVEIPSNLWFVVGYEYGSIRIWKSYNGFLQAIIPQAHIGRVNALLAQPAGDQFWSGGDDGWIRLWQAGNGHPVRSHYAVYAGQVKSLAMIPGGNAFYSGHSNGKVYVWLVYSTDNKETDWPICHFNPKGGVVNSLAVNPGSIGQILVALQDGLIKVYTQGR</sequence>
<dbReference type="SUPFAM" id="SSF52540">
    <property type="entry name" value="P-loop containing nucleoside triphosphate hydrolases"/>
    <property type="match status" value="1"/>
</dbReference>